<evidence type="ECO:0000313" key="1">
    <source>
        <dbReference type="EMBL" id="PGH07902.1"/>
    </source>
</evidence>
<dbReference type="OrthoDB" id="2787676at2759"/>
<proteinExistence type="predicted"/>
<accession>A0A2B7XGR9</accession>
<reference evidence="1 2" key="1">
    <citation type="submission" date="2017-10" db="EMBL/GenBank/DDBJ databases">
        <title>Comparative genomics in systemic dimorphic fungi from Ajellomycetaceae.</title>
        <authorList>
            <person name="Munoz J.F."/>
            <person name="Mcewen J.G."/>
            <person name="Clay O.K."/>
            <person name="Cuomo C.A."/>
        </authorList>
    </citation>
    <scope>NUCLEOTIDE SEQUENCE [LARGE SCALE GENOMIC DNA]</scope>
    <source>
        <strain evidence="1 2">UAMH7299</strain>
    </source>
</reference>
<protein>
    <submittedName>
        <fullName evidence="1">Uncharacterized protein</fullName>
    </submittedName>
</protein>
<sequence length="121" mass="13508">MGNFVKNILGAVEVIISRPADLSKFFKPTVSRGQTVWLKNPADLLRYGVRWDYDGIVTHNNNECHKFQLQPNAGKIPSTIKAWRDKNGGTHAVIAVMHVPVDTEPDAELLEETAEEALKDL</sequence>
<dbReference type="Proteomes" id="UP000224634">
    <property type="component" value="Unassembled WGS sequence"/>
</dbReference>
<dbReference type="EMBL" id="PDNA01000164">
    <property type="protein sequence ID" value="PGH07902.1"/>
    <property type="molecule type" value="Genomic_DNA"/>
</dbReference>
<comment type="caution">
    <text evidence="1">The sequence shown here is derived from an EMBL/GenBank/DDBJ whole genome shotgun (WGS) entry which is preliminary data.</text>
</comment>
<evidence type="ECO:0000313" key="2">
    <source>
        <dbReference type="Proteomes" id="UP000224634"/>
    </source>
</evidence>
<dbReference type="AlphaFoldDB" id="A0A2B7XGR9"/>
<keyword evidence="2" id="KW-1185">Reference proteome</keyword>
<organism evidence="1 2">
    <name type="scientific">Polytolypa hystricis (strain UAMH7299)</name>
    <dbReference type="NCBI Taxonomy" id="1447883"/>
    <lineage>
        <taxon>Eukaryota</taxon>
        <taxon>Fungi</taxon>
        <taxon>Dikarya</taxon>
        <taxon>Ascomycota</taxon>
        <taxon>Pezizomycotina</taxon>
        <taxon>Eurotiomycetes</taxon>
        <taxon>Eurotiomycetidae</taxon>
        <taxon>Onygenales</taxon>
        <taxon>Onygenales incertae sedis</taxon>
        <taxon>Polytolypa</taxon>
    </lineage>
</organism>
<name>A0A2B7XGR9_POLH7</name>
<gene>
    <name evidence="1" type="ORF">AJ80_07942</name>
</gene>